<dbReference type="STRING" id="1217698.F888_03621"/>
<accession>N9PQP5</accession>
<dbReference type="PROSITE" id="PS51257">
    <property type="entry name" value="PROKAR_LIPOPROTEIN"/>
    <property type="match status" value="1"/>
</dbReference>
<dbReference type="Proteomes" id="UP000013200">
    <property type="component" value="Unassembled WGS sequence"/>
</dbReference>
<sequence length="442" mass="48643">MDKWECIPGGAPAPHSVISCEGATNSFKFVLAIRDGTEPPPDAMYVVVDGVEVPENSAPLPWYQHSVLNENYPFPVPAGFSVGQGVAQARNLDSVSHRLEFKSKSDDLLIFMYDNPTVVELDNAHKHVGTCLSAASQNGRDDATSTIRLYDDHFLRGNVQLEIGSVSALYEWSGNDVGFLEWFNMHFFDYAQITDAISDDANYAFTFESKAATDILVKMTTMTDGTLINQDVEVENGNKSFSQIGKVATFWLTPKEQQISMFNVVYDNANGDVVISGKTLLPNQSVFINVVLVDFVDDKITISSDASGNFNLRVQTFKSGGIYHVYANVLDSNENYSAQVDVKSAADYLVPPTLSVTGVKTFNANPNGENYVKQDIYYANGMTFNTLNIFDIAQFWTALDGFSNGDFTLPGNSGDKICIAALKVFPQYSDPILIDIIEYIVP</sequence>
<evidence type="ECO:0000313" key="3">
    <source>
        <dbReference type="Proteomes" id="UP000013200"/>
    </source>
</evidence>
<reference evidence="2" key="3">
    <citation type="submission" date="2024-03" db="EMBL/GenBank/DDBJ databases">
        <authorList>
            <person name="Sun Q."/>
            <person name="Sedlacek I."/>
        </authorList>
    </citation>
    <scope>NUCLEOTIDE SEQUENCE</scope>
    <source>
        <strain evidence="2">CCM 8635</strain>
    </source>
</reference>
<proteinExistence type="predicted"/>
<evidence type="ECO:0000313" key="1">
    <source>
        <dbReference type="EMBL" id="ENX35788.1"/>
    </source>
</evidence>
<evidence type="ECO:0000313" key="4">
    <source>
        <dbReference type="Proteomes" id="UP000652691"/>
    </source>
</evidence>
<dbReference type="Proteomes" id="UP000652691">
    <property type="component" value="Unassembled WGS sequence"/>
</dbReference>
<name>N9PQP5_9GAMM</name>
<evidence type="ECO:0000313" key="2">
    <source>
        <dbReference type="EMBL" id="GGH39172.1"/>
    </source>
</evidence>
<dbReference type="HOGENOM" id="CLU_619159_0_0_6"/>
<keyword evidence="3" id="KW-1185">Reference proteome</keyword>
<comment type="caution">
    <text evidence="1">The sequence shown here is derived from an EMBL/GenBank/DDBJ whole genome shotgun (WGS) entry which is preliminary data.</text>
</comment>
<dbReference type="AlphaFoldDB" id="N9PQP5"/>
<dbReference type="GeneID" id="80105061"/>
<dbReference type="PATRIC" id="fig|1217698.3.peg.3527"/>
<dbReference type="EMBL" id="APSA01000018">
    <property type="protein sequence ID" value="ENX35788.1"/>
    <property type="molecule type" value="Genomic_DNA"/>
</dbReference>
<organism evidence="1 3">
    <name type="scientific">Acinetobacter courvalinii</name>
    <dbReference type="NCBI Taxonomy" id="280147"/>
    <lineage>
        <taxon>Bacteria</taxon>
        <taxon>Pseudomonadati</taxon>
        <taxon>Pseudomonadota</taxon>
        <taxon>Gammaproteobacteria</taxon>
        <taxon>Moraxellales</taxon>
        <taxon>Moraxellaceae</taxon>
        <taxon>Acinetobacter</taxon>
    </lineage>
</organism>
<dbReference type="EMBL" id="BMDA01000003">
    <property type="protein sequence ID" value="GGH39172.1"/>
    <property type="molecule type" value="Genomic_DNA"/>
</dbReference>
<reference evidence="2 4" key="2">
    <citation type="journal article" date="2014" name="Int. J. Syst. Evol. Microbiol.">
        <title>Complete genome sequence of Corynebacterium casei LMG S-19264T (=DSM 44701T), isolated from a smear-ripened cheese.</title>
        <authorList>
            <consortium name="US DOE Joint Genome Institute (JGI-PGF)"/>
            <person name="Walter F."/>
            <person name="Albersmeier A."/>
            <person name="Kalinowski J."/>
            <person name="Ruckert C."/>
        </authorList>
    </citation>
    <scope>NUCLEOTIDE SEQUENCE [LARGE SCALE GENOMIC DNA]</scope>
    <source>
        <strain evidence="2 4">CCM 8635</strain>
    </source>
</reference>
<reference evidence="1 3" key="1">
    <citation type="submission" date="2013-02" db="EMBL/GenBank/DDBJ databases">
        <title>The Genome Sequence of Acinetobacter sp. NIPH 3623.</title>
        <authorList>
            <consortium name="The Broad Institute Genome Sequencing Platform"/>
            <consortium name="The Broad Institute Genome Sequencing Center for Infectious Disease"/>
            <person name="Cerqueira G."/>
            <person name="Feldgarden M."/>
            <person name="Courvalin P."/>
            <person name="Perichon B."/>
            <person name="Grillot-Courvalin C."/>
            <person name="Clermont D."/>
            <person name="Rocha E."/>
            <person name="Yoon E.-J."/>
            <person name="Nemec A."/>
            <person name="Walker B."/>
            <person name="Young S.K."/>
            <person name="Zeng Q."/>
            <person name="Gargeya S."/>
            <person name="Fitzgerald M."/>
            <person name="Haas B."/>
            <person name="Abouelleil A."/>
            <person name="Alvarado L."/>
            <person name="Arachchi H.M."/>
            <person name="Berlin A.M."/>
            <person name="Chapman S.B."/>
            <person name="Dewar J."/>
            <person name="Goldberg J."/>
            <person name="Griggs A."/>
            <person name="Gujja S."/>
            <person name="Hansen M."/>
            <person name="Howarth C."/>
            <person name="Imamovic A."/>
            <person name="Larimer J."/>
            <person name="McCowan C."/>
            <person name="Murphy C."/>
            <person name="Neiman D."/>
            <person name="Pearson M."/>
            <person name="Priest M."/>
            <person name="Roberts A."/>
            <person name="Saif S."/>
            <person name="Shea T."/>
            <person name="Sisk P."/>
            <person name="Sykes S."/>
            <person name="Wortman J."/>
            <person name="Nusbaum C."/>
            <person name="Birren B."/>
        </authorList>
    </citation>
    <scope>NUCLEOTIDE SEQUENCE [LARGE SCALE GENOMIC DNA]</scope>
    <source>
        <strain evidence="1 3">NIPH 3623</strain>
    </source>
</reference>
<protein>
    <submittedName>
        <fullName evidence="1">Uncharacterized protein</fullName>
    </submittedName>
</protein>
<gene>
    <name evidence="1" type="ORF">F888_03621</name>
    <name evidence="2" type="ORF">GCM10007354_24790</name>
</gene>
<dbReference type="RefSeq" id="WP_005289138.1">
    <property type="nucleotide sequence ID" value="NZ_BMDA01000003.1"/>
</dbReference>